<protein>
    <submittedName>
        <fullName evidence="3">Uncharacterized protein</fullName>
    </submittedName>
</protein>
<evidence type="ECO:0000256" key="1">
    <source>
        <dbReference type="SAM" id="Coils"/>
    </source>
</evidence>
<reference evidence="3" key="1">
    <citation type="journal article" date="2015" name="Nature">
        <title>Complex archaea that bridge the gap between prokaryotes and eukaryotes.</title>
        <authorList>
            <person name="Spang A."/>
            <person name="Saw J.H."/>
            <person name="Jorgensen S.L."/>
            <person name="Zaremba-Niedzwiedzka K."/>
            <person name="Martijn J."/>
            <person name="Lind A.E."/>
            <person name="van Eijk R."/>
            <person name="Schleper C."/>
            <person name="Guy L."/>
            <person name="Ettema T.J."/>
        </authorList>
    </citation>
    <scope>NUCLEOTIDE SEQUENCE</scope>
</reference>
<evidence type="ECO:0000256" key="2">
    <source>
        <dbReference type="SAM" id="MobiDB-lite"/>
    </source>
</evidence>
<dbReference type="EMBL" id="LAZR01070396">
    <property type="protein sequence ID" value="KKK41497.1"/>
    <property type="molecule type" value="Genomic_DNA"/>
</dbReference>
<feature type="region of interest" description="Disordered" evidence="2">
    <location>
        <begin position="108"/>
        <end position="140"/>
    </location>
</feature>
<dbReference type="AlphaFoldDB" id="A0A0F8VAU8"/>
<proteinExistence type="predicted"/>
<sequence length="220" mass="25616">MKKQLKSELVSLAHHILQMSSDANYSAMQQEAKKLYEKLTVMAFAEKHFDGISPTIGKAEIIEALQDKNEEEIKEIIEEAEEKQEDVGIEDDSTRRMDEIAKANELIFERARSKRENPPKSIENPPSQPENKPSQSSLYEPVIEKIKDMVAMMPPEADAIDDMFKEITGQNNMKNDRDDIGEYGRMPEFEEKKEDQETDRIIWQSFLRMDKFLSEDWNRL</sequence>
<comment type="caution">
    <text evidence="3">The sequence shown here is derived from an EMBL/GenBank/DDBJ whole genome shotgun (WGS) entry which is preliminary data.</text>
</comment>
<feature type="compositionally biased region" description="Basic and acidic residues" evidence="2">
    <location>
        <begin position="108"/>
        <end position="118"/>
    </location>
</feature>
<feature type="compositionally biased region" description="Polar residues" evidence="2">
    <location>
        <begin position="129"/>
        <end position="138"/>
    </location>
</feature>
<keyword evidence="1" id="KW-0175">Coiled coil</keyword>
<gene>
    <name evidence="3" type="ORF">LCGC14_2697790</name>
</gene>
<organism evidence="3">
    <name type="scientific">marine sediment metagenome</name>
    <dbReference type="NCBI Taxonomy" id="412755"/>
    <lineage>
        <taxon>unclassified sequences</taxon>
        <taxon>metagenomes</taxon>
        <taxon>ecological metagenomes</taxon>
    </lineage>
</organism>
<accession>A0A0F8VAU8</accession>
<evidence type="ECO:0000313" key="3">
    <source>
        <dbReference type="EMBL" id="KKK41497.1"/>
    </source>
</evidence>
<feature type="coiled-coil region" evidence="1">
    <location>
        <begin position="59"/>
        <end position="86"/>
    </location>
</feature>
<name>A0A0F8VAU8_9ZZZZ</name>